<dbReference type="RefSeq" id="WP_066606378.1">
    <property type="nucleotide sequence ID" value="NZ_CP014230.1"/>
</dbReference>
<dbReference type="GO" id="GO:0044205">
    <property type="term" value="P:'de novo' UMP biosynthetic process"/>
    <property type="evidence" value="ECO:0007669"/>
    <property type="project" value="UniProtKB-UniRule"/>
</dbReference>
<dbReference type="EC" id="3.5.2.3" evidence="4 9"/>
<comment type="cofactor">
    <cofactor evidence="9 10">
        <name>Zn(2+)</name>
        <dbReference type="ChEBI" id="CHEBI:29105"/>
    </cofactor>
    <text evidence="9 10">Binds 2 Zn(2+) ions per subunit.</text>
</comment>
<dbReference type="Gene3D" id="3.20.20.140">
    <property type="entry name" value="Metal-dependent hydrolases"/>
    <property type="match status" value="1"/>
</dbReference>
<dbReference type="InterPro" id="IPR002195">
    <property type="entry name" value="Dihydroorotase_CS"/>
</dbReference>
<dbReference type="GO" id="GO:0006207">
    <property type="term" value="P:'de novo' pyrimidine nucleobase biosynthetic process"/>
    <property type="evidence" value="ECO:0007669"/>
    <property type="project" value="TreeGrafter"/>
</dbReference>
<feature type="binding site" evidence="9">
    <location>
        <position position="163"/>
    </location>
    <ligand>
        <name>Zn(2+)</name>
        <dbReference type="ChEBI" id="CHEBI:29105"/>
        <label>2</label>
    </ligand>
</feature>
<dbReference type="InterPro" id="IPR006680">
    <property type="entry name" value="Amidohydro-rel"/>
</dbReference>
<dbReference type="NCBIfam" id="TIGR00856">
    <property type="entry name" value="pyrC_dimer"/>
    <property type="match status" value="1"/>
</dbReference>
<feature type="binding site" description="via carbamate group" evidence="9">
    <location>
        <position position="92"/>
    </location>
    <ligand>
        <name>Zn(2+)</name>
        <dbReference type="ChEBI" id="CHEBI:29105"/>
        <label>1</label>
    </ligand>
</feature>
<evidence type="ECO:0000313" key="13">
    <source>
        <dbReference type="Proteomes" id="UP000063964"/>
    </source>
</evidence>
<evidence type="ECO:0000256" key="5">
    <source>
        <dbReference type="ARBA" id="ARBA00022723"/>
    </source>
</evidence>
<evidence type="ECO:0000256" key="2">
    <source>
        <dbReference type="ARBA" id="ARBA00004880"/>
    </source>
</evidence>
<dbReference type="GO" id="GO:0005829">
    <property type="term" value="C:cytosol"/>
    <property type="evidence" value="ECO:0007669"/>
    <property type="project" value="TreeGrafter"/>
</dbReference>
<proteinExistence type="inferred from homology"/>
<evidence type="ECO:0000256" key="7">
    <source>
        <dbReference type="ARBA" id="ARBA00022833"/>
    </source>
</evidence>
<feature type="domain" description="Amidohydrolase-related" evidence="11">
    <location>
        <begin position="9"/>
        <end position="249"/>
    </location>
</feature>
<feature type="binding site" evidence="9">
    <location>
        <position position="13"/>
    </location>
    <ligand>
        <name>Zn(2+)</name>
        <dbReference type="ChEBI" id="CHEBI:29105"/>
        <label>1</label>
    </ligand>
</feature>
<comment type="caution">
    <text evidence="9">Lacks conserved residue(s) required for the propagation of feature annotation.</text>
</comment>
<comment type="catalytic activity">
    <reaction evidence="9 10">
        <text>(S)-dihydroorotate + H2O = N-carbamoyl-L-aspartate + H(+)</text>
        <dbReference type="Rhea" id="RHEA:24296"/>
        <dbReference type="ChEBI" id="CHEBI:15377"/>
        <dbReference type="ChEBI" id="CHEBI:15378"/>
        <dbReference type="ChEBI" id="CHEBI:30864"/>
        <dbReference type="ChEBI" id="CHEBI:32814"/>
        <dbReference type="EC" id="3.5.2.3"/>
    </reaction>
</comment>
<feature type="binding site" evidence="9">
    <location>
        <position position="129"/>
    </location>
    <ligand>
        <name>substrate</name>
    </ligand>
</feature>
<evidence type="ECO:0000256" key="9">
    <source>
        <dbReference type="HAMAP-Rule" id="MF_00219"/>
    </source>
</evidence>
<feature type="binding site" description="via carbamate group" evidence="9">
    <location>
        <position position="92"/>
    </location>
    <ligand>
        <name>Zn(2+)</name>
        <dbReference type="ChEBI" id="CHEBI:29105"/>
        <label>2</label>
    </ligand>
</feature>
<gene>
    <name evidence="9" type="primary">pyrC</name>
    <name evidence="12" type="ORF">AXF15_09175</name>
</gene>
<feature type="binding site" evidence="9">
    <location>
        <position position="238"/>
    </location>
    <ligand>
        <name>substrate</name>
    </ligand>
</feature>
<evidence type="ECO:0000256" key="4">
    <source>
        <dbReference type="ARBA" id="ARBA00012860"/>
    </source>
</evidence>
<dbReference type="PANTHER" id="PTHR43137:SF1">
    <property type="entry name" value="DIHYDROOROTASE"/>
    <property type="match status" value="1"/>
</dbReference>
<feature type="binding site" evidence="9">
    <location>
        <position position="250"/>
    </location>
    <ligand>
        <name>substrate</name>
    </ligand>
</feature>
<feature type="active site" evidence="9">
    <location>
        <position position="234"/>
    </location>
</feature>
<protein>
    <recommendedName>
        <fullName evidence="4 9">Dihydroorotase</fullName>
        <shortName evidence="9">DHOase</shortName>
        <ecNumber evidence="4 9">3.5.2.3</ecNumber>
    </recommendedName>
</protein>
<dbReference type="SUPFAM" id="SSF51556">
    <property type="entry name" value="Metallo-dependent hydrolases"/>
    <property type="match status" value="1"/>
</dbReference>
<keyword evidence="13" id="KW-1185">Reference proteome</keyword>
<comment type="similarity">
    <text evidence="3 9 10">Belongs to the metallo-dependent hydrolases superfamily. DHOase family. Class II DHOase subfamily.</text>
</comment>
<feature type="binding site" evidence="9">
    <location>
        <position position="39"/>
    </location>
    <ligand>
        <name>substrate</name>
    </ligand>
</feature>
<evidence type="ECO:0000256" key="10">
    <source>
        <dbReference type="RuleBase" id="RU003440"/>
    </source>
</evidence>
<dbReference type="AlphaFoldDB" id="A0A109W676"/>
<keyword evidence="5 9" id="KW-0479">Metal-binding</keyword>
<name>A0A109W676_9BACT</name>
<evidence type="ECO:0000256" key="6">
    <source>
        <dbReference type="ARBA" id="ARBA00022801"/>
    </source>
</evidence>
<dbReference type="InterPro" id="IPR032466">
    <property type="entry name" value="Metal_Hydrolase"/>
</dbReference>
<organism evidence="12 13">
    <name type="scientific">Desulfomicrobium orale DSM 12838</name>
    <dbReference type="NCBI Taxonomy" id="888061"/>
    <lineage>
        <taxon>Bacteria</taxon>
        <taxon>Pseudomonadati</taxon>
        <taxon>Thermodesulfobacteriota</taxon>
        <taxon>Desulfovibrionia</taxon>
        <taxon>Desulfovibrionales</taxon>
        <taxon>Desulfomicrobiaceae</taxon>
        <taxon>Desulfomicrobium</taxon>
    </lineage>
</organism>
<feature type="binding site" evidence="9">
    <location>
        <position position="234"/>
    </location>
    <ligand>
        <name>Zn(2+)</name>
        <dbReference type="ChEBI" id="CHEBI:29105"/>
        <label>1</label>
    </ligand>
</feature>
<comment type="pathway">
    <text evidence="2 9 10">Pyrimidine metabolism; UMP biosynthesis via de novo pathway; (S)-dihydroorotate from bicarbonate: step 3/3.</text>
</comment>
<feature type="binding site" evidence="9">
    <location>
        <position position="11"/>
    </location>
    <ligand>
        <name>Zn(2+)</name>
        <dbReference type="ChEBI" id="CHEBI:29105"/>
        <label>1</label>
    </ligand>
</feature>
<sequence length="329" mass="36327">MLTLSSPLDMHVHLRQDAMLRFTAPYTARDFAAAVIMPNLQPPVTTLEQLLDYRQAILHAAGHPFEPLMTLFFRDYSLAELEAARPHIIGIKLYPAGMTTNSEAGLADPVLAGRMLGHMAELDIPLLIHGESRGFVLDRENLFLPVVDGWAREHPRLHIVLEHVTTREAMALLDRHENLFATVTLHHLLITLDDVLGGLMRPHLFCKPVAKRPEDREALREAASRHPKVFFGSDTAPHPVHAKEAPGCAAGIFSAPVALPALAACFEEMNCLENLQAFVSDRARAAYGIIPPQKTVTLRRKPWTVPARLGDVVPFLAGETLGWKVAACT</sequence>
<keyword evidence="7 9" id="KW-0862">Zinc</keyword>
<keyword evidence="6 9" id="KW-0378">Hydrolase</keyword>
<dbReference type="GO" id="GO:0004151">
    <property type="term" value="F:dihydroorotase activity"/>
    <property type="evidence" value="ECO:0007669"/>
    <property type="project" value="UniProtKB-UniRule"/>
</dbReference>
<comment type="subunit">
    <text evidence="9">Homodimer.</text>
</comment>
<feature type="binding site" evidence="9">
    <location>
        <begin position="13"/>
        <end position="15"/>
    </location>
    <ligand>
        <name>substrate</name>
    </ligand>
</feature>
<dbReference type="KEGG" id="doa:AXF15_09175"/>
<accession>A0A109W676</accession>
<reference evidence="13" key="1">
    <citation type="submission" date="2016-02" db="EMBL/GenBank/DDBJ databases">
        <authorList>
            <person name="Holder M.E."/>
            <person name="Ajami N.J."/>
            <person name="Petrosino J.F."/>
        </authorList>
    </citation>
    <scope>NUCLEOTIDE SEQUENCE [LARGE SCALE GENOMIC DNA]</scope>
    <source>
        <strain evidence="13">DSM 12838</strain>
    </source>
</reference>
<feature type="modified residue" description="N6-carboxylysine" evidence="9">
    <location>
        <position position="92"/>
    </location>
</feature>
<evidence type="ECO:0000256" key="8">
    <source>
        <dbReference type="ARBA" id="ARBA00022975"/>
    </source>
</evidence>
<dbReference type="STRING" id="888061.AXF15_09175"/>
<dbReference type="PIRSF" id="PIRSF001237">
    <property type="entry name" value="DHOdimr"/>
    <property type="match status" value="1"/>
</dbReference>
<comment type="function">
    <text evidence="1 9">Catalyzes the reversible cyclization of carbamoyl aspartate to dihydroorotate.</text>
</comment>
<dbReference type="HAMAP" id="MF_00219">
    <property type="entry name" value="PyrC_classII"/>
    <property type="match status" value="1"/>
</dbReference>
<dbReference type="UniPathway" id="UPA00070">
    <property type="reaction ID" value="UER00117"/>
</dbReference>
<evidence type="ECO:0000256" key="3">
    <source>
        <dbReference type="ARBA" id="ARBA00005631"/>
    </source>
</evidence>
<evidence type="ECO:0000256" key="1">
    <source>
        <dbReference type="ARBA" id="ARBA00002368"/>
    </source>
</evidence>
<dbReference type="Proteomes" id="UP000063964">
    <property type="component" value="Chromosome"/>
</dbReference>
<evidence type="ECO:0000313" key="12">
    <source>
        <dbReference type="EMBL" id="AMD93256.1"/>
    </source>
</evidence>
<dbReference type="GO" id="GO:0008270">
    <property type="term" value="F:zinc ion binding"/>
    <property type="evidence" value="ECO:0007669"/>
    <property type="project" value="UniProtKB-UniRule"/>
</dbReference>
<keyword evidence="8 9" id="KW-0665">Pyrimidine biosynthesis</keyword>
<dbReference type="OrthoDB" id="9808095at2"/>
<evidence type="ECO:0000259" key="11">
    <source>
        <dbReference type="Pfam" id="PF01979"/>
    </source>
</evidence>
<dbReference type="PROSITE" id="PS00483">
    <property type="entry name" value="DIHYDROOROTASE_2"/>
    <property type="match status" value="1"/>
</dbReference>
<feature type="binding site" evidence="9">
    <location>
        <position position="129"/>
    </location>
    <ligand>
        <name>Zn(2+)</name>
        <dbReference type="ChEBI" id="CHEBI:29105"/>
        <label>2</label>
    </ligand>
</feature>
<dbReference type="EMBL" id="CP014230">
    <property type="protein sequence ID" value="AMD93256.1"/>
    <property type="molecule type" value="Genomic_DNA"/>
</dbReference>
<dbReference type="PANTHER" id="PTHR43137">
    <property type="entry name" value="DIHYDROOROTASE"/>
    <property type="match status" value="1"/>
</dbReference>
<dbReference type="InterPro" id="IPR004721">
    <property type="entry name" value="DHOdimr"/>
</dbReference>
<dbReference type="Pfam" id="PF01979">
    <property type="entry name" value="Amidohydro_1"/>
    <property type="match status" value="1"/>
</dbReference>